<comment type="similarity">
    <text evidence="1">Belongs to the AIM32 family.</text>
</comment>
<keyword evidence="6" id="KW-1185">Reference proteome</keyword>
<dbReference type="InterPro" id="IPR039261">
    <property type="entry name" value="FNR_nucleotide-bd"/>
</dbReference>
<evidence type="ECO:0000313" key="5">
    <source>
        <dbReference type="EMBL" id="ROW09103.1"/>
    </source>
</evidence>
<name>A0A423WZW1_9PEZI</name>
<dbReference type="InterPro" id="IPR017927">
    <property type="entry name" value="FAD-bd_FR_type"/>
</dbReference>
<dbReference type="Gene3D" id="2.40.30.10">
    <property type="entry name" value="Translation factors"/>
    <property type="match status" value="1"/>
</dbReference>
<protein>
    <recommendedName>
        <fullName evidence="2">Altered inheritance of mitochondria protein 32</fullName>
    </recommendedName>
</protein>
<dbReference type="EMBL" id="LKEB01000032">
    <property type="protein sequence ID" value="ROW09103.1"/>
    <property type="molecule type" value="Genomic_DNA"/>
</dbReference>
<dbReference type="PRINTS" id="PR00406">
    <property type="entry name" value="CYTB5RDTASE"/>
</dbReference>
<dbReference type="SUPFAM" id="SSF63380">
    <property type="entry name" value="Riboflavin synthase domain-like"/>
    <property type="match status" value="1"/>
</dbReference>
<dbReference type="CDD" id="cd06183">
    <property type="entry name" value="cyt_b5_reduct_like"/>
    <property type="match status" value="1"/>
</dbReference>
<evidence type="ECO:0000259" key="4">
    <source>
        <dbReference type="PROSITE" id="PS51384"/>
    </source>
</evidence>
<accession>A0A423WZW1</accession>
<dbReference type="InParanoid" id="A0A423WZW1"/>
<evidence type="ECO:0000256" key="3">
    <source>
        <dbReference type="SAM" id="MobiDB-lite"/>
    </source>
</evidence>
<dbReference type="Proteomes" id="UP000285146">
    <property type="component" value="Unassembled WGS sequence"/>
</dbReference>
<dbReference type="Gene3D" id="3.40.50.80">
    <property type="entry name" value="Nucleotide-binding domain of ferredoxin-NADP reductase (FNR) module"/>
    <property type="match status" value="1"/>
</dbReference>
<dbReference type="InterPro" id="IPR036249">
    <property type="entry name" value="Thioredoxin-like_sf"/>
</dbReference>
<dbReference type="Pfam" id="PF06999">
    <property type="entry name" value="Suc_Fer-like"/>
    <property type="match status" value="1"/>
</dbReference>
<evidence type="ECO:0000313" key="6">
    <source>
        <dbReference type="Proteomes" id="UP000285146"/>
    </source>
</evidence>
<dbReference type="PANTHER" id="PTHR31902">
    <property type="entry name" value="ACTIN PATCHES DISTAL PROTEIN 1"/>
    <property type="match status" value="1"/>
</dbReference>
<reference evidence="5 6" key="1">
    <citation type="submission" date="2015-09" db="EMBL/GenBank/DDBJ databases">
        <title>Host preference determinants of Valsa canker pathogens revealed by comparative genomics.</title>
        <authorList>
            <person name="Yin Z."/>
            <person name="Huang L."/>
        </authorList>
    </citation>
    <scope>NUCLEOTIDE SEQUENCE [LARGE SCALE GENOMIC DNA]</scope>
    <source>
        <strain evidence="5 6">SXYLt</strain>
    </source>
</reference>
<feature type="region of interest" description="Disordered" evidence="3">
    <location>
        <begin position="333"/>
        <end position="354"/>
    </location>
</feature>
<dbReference type="PROSITE" id="PS51384">
    <property type="entry name" value="FAD_FR"/>
    <property type="match status" value="1"/>
</dbReference>
<proteinExistence type="inferred from homology"/>
<dbReference type="SUPFAM" id="SSF52833">
    <property type="entry name" value="Thioredoxin-like"/>
    <property type="match status" value="1"/>
</dbReference>
<dbReference type="STRING" id="1230097.A0A423WZW1"/>
<dbReference type="AlphaFoldDB" id="A0A423WZW1"/>
<evidence type="ECO:0000256" key="1">
    <source>
        <dbReference type="ARBA" id="ARBA00038208"/>
    </source>
</evidence>
<dbReference type="OrthoDB" id="10253744at2759"/>
<feature type="region of interest" description="Disordered" evidence="3">
    <location>
        <begin position="640"/>
        <end position="663"/>
    </location>
</feature>
<dbReference type="SUPFAM" id="SSF52343">
    <property type="entry name" value="Ferredoxin reductase-like, C-terminal NADP-linked domain"/>
    <property type="match status" value="1"/>
</dbReference>
<gene>
    <name evidence="5" type="ORF">VPNG_05726</name>
</gene>
<dbReference type="GO" id="GO:0016491">
    <property type="term" value="F:oxidoreductase activity"/>
    <property type="evidence" value="ECO:0007669"/>
    <property type="project" value="InterPro"/>
</dbReference>
<dbReference type="PANTHER" id="PTHR31902:SF7">
    <property type="entry name" value="ALTERED INHERITANCE OF MITOCHONDRIA PROTEIN 32"/>
    <property type="match status" value="1"/>
</dbReference>
<sequence length="775" mass="83960">MSLRLPLQASRQTQRQLALWLKRSYSAIPKAPSFPTVPTCPPSTCECAATPAMPNGLDIDYKGNLNGLISSYREQVLICTGKDDWPSRIEDDNSGDNLAGDLKELFGRGGVYSDPFHNISVLNSSFPPSVPPRTDVVNTSAYLLPSFKYVPFLPRVSFDSVDALAKGYLLPEKLHPMHDGLSPIHRDRLTRKPVYGNLLHGVRDVEDIVVLICGHGGRDMRCGVMGPALRDEFEAQLPRHGVEALHGPVKIDLGNDVEAITGTIEKPALTARVGLISHIGGHKFAGNVIIYLPPAMKAKDGTKHPLAGHGIWYGRVEPKHVQGIIHETIVKGHADHGKAPPTGEGIAPPTRRPSRGRRLVIGTTIISLTLGVLYALIPDTRPTRTKTTSALNDESFREFTVVSNEQVSPTSFILTVKPSPSSDARENAEVMRKAWGHGLWSVEIKQPQLQIARNYTPLPPPPLRDGDESDEDASATTLRFLVRRYEGGEVSKYLSRLRGDVVELRGPHLGFDVAARLGGAGREVVFLAGGTGIAPAMQLARRLLSVPGAGGLSVRIFWANRSALDCVGGPRLEGGQRGRSWWPWSAGKHSSVRDDEISAPGPIVQQLRGLQAAYRETGNRLEFECVVDEEGSRIKAEDITAAVSSPARPSTQSLPAQEREGSTQTVASTQTLSSLSSSSCQLHSQRLLQNTTEDADAQEEKKARESGMRRCNCAADGAAGRNLFMVSGPDGFVGAYVGPKVWAAGAERQGPVGGIVGELVKREPKTWAQWLILKQ</sequence>
<dbReference type="InterPro" id="IPR017938">
    <property type="entry name" value="Riboflavin_synthase-like_b-brl"/>
</dbReference>
<comment type="caution">
    <text evidence="5">The sequence shown here is derived from an EMBL/GenBank/DDBJ whole genome shotgun (WGS) entry which is preliminary data.</text>
</comment>
<feature type="domain" description="FAD-binding FR-type" evidence="4">
    <location>
        <begin position="394"/>
        <end position="514"/>
    </location>
</feature>
<organism evidence="5 6">
    <name type="scientific">Cytospora leucostoma</name>
    <dbReference type="NCBI Taxonomy" id="1230097"/>
    <lineage>
        <taxon>Eukaryota</taxon>
        <taxon>Fungi</taxon>
        <taxon>Dikarya</taxon>
        <taxon>Ascomycota</taxon>
        <taxon>Pezizomycotina</taxon>
        <taxon>Sordariomycetes</taxon>
        <taxon>Sordariomycetidae</taxon>
        <taxon>Diaporthales</taxon>
        <taxon>Cytosporaceae</taxon>
        <taxon>Cytospora</taxon>
    </lineage>
</organism>
<dbReference type="InterPro" id="IPR009737">
    <property type="entry name" value="Aim32/Apd1-like"/>
</dbReference>
<dbReference type="Gene3D" id="3.40.30.10">
    <property type="entry name" value="Glutaredoxin"/>
    <property type="match status" value="1"/>
</dbReference>
<dbReference type="CDD" id="cd03062">
    <property type="entry name" value="TRX_Fd_Sucrase"/>
    <property type="match status" value="1"/>
</dbReference>
<evidence type="ECO:0000256" key="2">
    <source>
        <dbReference type="ARBA" id="ARBA00040895"/>
    </source>
</evidence>